<protein>
    <submittedName>
        <fullName evidence="3">Uncharacterized protein</fullName>
    </submittedName>
</protein>
<accession>A0A0N1I2P9</accession>
<comment type="caution">
    <text evidence="3">The sequence shown here is derived from an EMBL/GenBank/DDBJ whole genome shotgun (WGS) entry which is preliminary data.</text>
</comment>
<dbReference type="AlphaFoldDB" id="A0A0N1I2P9"/>
<dbReference type="InterPro" id="IPR036249">
    <property type="entry name" value="Thioredoxin-like_sf"/>
</dbReference>
<dbReference type="OrthoDB" id="272479at2759"/>
<dbReference type="VEuPathDB" id="TriTrypDB:Lsey_0220_0100"/>
<feature type="region of interest" description="Disordered" evidence="2">
    <location>
        <begin position="156"/>
        <end position="180"/>
    </location>
</feature>
<dbReference type="SUPFAM" id="SSF52833">
    <property type="entry name" value="Thioredoxin-like"/>
    <property type="match status" value="1"/>
</dbReference>
<dbReference type="Proteomes" id="UP000038009">
    <property type="component" value="Unassembled WGS sequence"/>
</dbReference>
<name>A0A0N1I2P9_LEPSE</name>
<dbReference type="EMBL" id="LJSK01000220">
    <property type="protein sequence ID" value="KPI84944.1"/>
    <property type="molecule type" value="Genomic_DNA"/>
</dbReference>
<gene>
    <name evidence="3" type="ORF">ABL78_6011</name>
</gene>
<evidence type="ECO:0000256" key="2">
    <source>
        <dbReference type="SAM" id="MobiDB-lite"/>
    </source>
</evidence>
<dbReference type="OMA" id="TYFVMQG"/>
<reference evidence="3 4" key="1">
    <citation type="journal article" date="2015" name="PLoS Pathog.">
        <title>Leptomonas seymouri: Adaptations to the Dixenous Life Cycle Analyzed by Genome Sequencing, Transcriptome Profiling and Co-infection with Leishmania donovani.</title>
        <authorList>
            <person name="Kraeva N."/>
            <person name="Butenko A."/>
            <person name="Hlavacova J."/>
            <person name="Kostygov A."/>
            <person name="Myskova J."/>
            <person name="Grybchuk D."/>
            <person name="Lestinova T."/>
            <person name="Votypka J."/>
            <person name="Volf P."/>
            <person name="Opperdoes F."/>
            <person name="Flegontov P."/>
            <person name="Lukes J."/>
            <person name="Yurchenko V."/>
        </authorList>
    </citation>
    <scope>NUCLEOTIDE SEQUENCE [LARGE SCALE GENOMIC DNA]</scope>
    <source>
        <strain evidence="3 4">ATCC 30220</strain>
    </source>
</reference>
<organism evidence="3 4">
    <name type="scientific">Leptomonas seymouri</name>
    <dbReference type="NCBI Taxonomy" id="5684"/>
    <lineage>
        <taxon>Eukaryota</taxon>
        <taxon>Discoba</taxon>
        <taxon>Euglenozoa</taxon>
        <taxon>Kinetoplastea</taxon>
        <taxon>Metakinetoplastina</taxon>
        <taxon>Trypanosomatida</taxon>
        <taxon>Trypanosomatidae</taxon>
        <taxon>Leishmaniinae</taxon>
        <taxon>Leptomonas</taxon>
    </lineage>
</organism>
<sequence length="591" mass="64025">MIRSLCRYTRVAPHGAVRVRACSGSTASRDCIAVLTSSPAHGAASYRCNGASFAARLRQSSVSSALVNSVRSLSYVTNASNFETEVLQSQQAICLVYYINNTKCSAYLKSAEKLVDAINAETSGLDAAEGTVTPASASPVEAAEAGLTIETKDGAVSGQHADDAAPHSPASSPPSPASVASPKRLWLKLCTINADENRNLASAFSVERAKLPITYFVMQGTMVDKAVGHIAEGRLQGILEKFLEHYQKEMNVDLLARRSKDGASGAFGSPLPTAATADLLCGTSTGYLQNKMMNALVGADMIQLPEEAQQLDGIRRSLQEAKKKAHVELQELHKQLGMDTRRLTDAEMHAHYFSSPQFHALGVLSGLEALFLARSHATLGDVARTSVEWARRAVQKDFEPIQSDRVLRRVMVLVDVNLLRGELRTAATLAAQDANRLASTLASMDTDGLKNEQYHMALRDMQSFTEGQRQYCQEMLSIVDEHVDSRTLDGSEFPSAVMDQLFEMLKANLKLCRVKLPTSAATTALQQGQGAADKVMEDLLDGKTLDTTPKQVLTSQARVPQIRTVITSLVQLYSTDPKAQAARSRLSSLMY</sequence>
<evidence type="ECO:0000256" key="1">
    <source>
        <dbReference type="SAM" id="Coils"/>
    </source>
</evidence>
<proteinExistence type="predicted"/>
<evidence type="ECO:0000313" key="4">
    <source>
        <dbReference type="Proteomes" id="UP000038009"/>
    </source>
</evidence>
<feature type="coiled-coil region" evidence="1">
    <location>
        <begin position="304"/>
        <end position="335"/>
    </location>
</feature>
<evidence type="ECO:0000313" key="3">
    <source>
        <dbReference type="EMBL" id="KPI84944.1"/>
    </source>
</evidence>
<keyword evidence="1" id="KW-0175">Coiled coil</keyword>
<keyword evidence="4" id="KW-1185">Reference proteome</keyword>